<comment type="caution">
    <text evidence="1">The sequence shown here is derived from an EMBL/GenBank/DDBJ whole genome shotgun (WGS) entry which is preliminary data.</text>
</comment>
<protein>
    <submittedName>
        <fullName evidence="1">Uncharacterized protein</fullName>
    </submittedName>
</protein>
<evidence type="ECO:0000313" key="2">
    <source>
        <dbReference type="Proteomes" id="UP000266861"/>
    </source>
</evidence>
<gene>
    <name evidence="1" type="ORF">Glove_33g300</name>
</gene>
<keyword evidence="2" id="KW-1185">Reference proteome</keyword>
<accession>A0A397JT03</accession>
<name>A0A397JT03_9GLOM</name>
<dbReference type="EMBL" id="PQFF01000031">
    <property type="protein sequence ID" value="RHZ87520.1"/>
    <property type="molecule type" value="Genomic_DNA"/>
</dbReference>
<sequence length="54" mass="6166">MTVYPPPSFVDKTGEDPKEYVKDLCQWCKSINCDPVVGIIYKSEFISFSKDGLF</sequence>
<dbReference type="Proteomes" id="UP000266861">
    <property type="component" value="Unassembled WGS sequence"/>
</dbReference>
<dbReference type="AlphaFoldDB" id="A0A397JT03"/>
<reference evidence="1 2" key="1">
    <citation type="submission" date="2018-08" db="EMBL/GenBank/DDBJ databases">
        <title>Genome and evolution of the arbuscular mycorrhizal fungus Diversispora epigaea (formerly Glomus versiforme) and its bacterial endosymbionts.</title>
        <authorList>
            <person name="Sun X."/>
            <person name="Fei Z."/>
            <person name="Harrison M."/>
        </authorList>
    </citation>
    <scope>NUCLEOTIDE SEQUENCE [LARGE SCALE GENOMIC DNA]</scope>
    <source>
        <strain evidence="1 2">IT104</strain>
    </source>
</reference>
<proteinExistence type="predicted"/>
<organism evidence="1 2">
    <name type="scientific">Diversispora epigaea</name>
    <dbReference type="NCBI Taxonomy" id="1348612"/>
    <lineage>
        <taxon>Eukaryota</taxon>
        <taxon>Fungi</taxon>
        <taxon>Fungi incertae sedis</taxon>
        <taxon>Mucoromycota</taxon>
        <taxon>Glomeromycotina</taxon>
        <taxon>Glomeromycetes</taxon>
        <taxon>Diversisporales</taxon>
        <taxon>Diversisporaceae</taxon>
        <taxon>Diversispora</taxon>
    </lineage>
</organism>
<evidence type="ECO:0000313" key="1">
    <source>
        <dbReference type="EMBL" id="RHZ87520.1"/>
    </source>
</evidence>